<name>A0A6P8YQ14_THRPL</name>
<feature type="compositionally biased region" description="Low complexity" evidence="1">
    <location>
        <begin position="139"/>
        <end position="150"/>
    </location>
</feature>
<feature type="compositionally biased region" description="Polar residues" evidence="1">
    <location>
        <begin position="101"/>
        <end position="111"/>
    </location>
</feature>
<reference evidence="3" key="1">
    <citation type="submission" date="2025-08" db="UniProtKB">
        <authorList>
            <consortium name="RefSeq"/>
        </authorList>
    </citation>
    <scope>IDENTIFICATION</scope>
    <source>
        <tissue evidence="3">Total insect</tissue>
    </source>
</reference>
<evidence type="ECO:0000256" key="1">
    <source>
        <dbReference type="SAM" id="MobiDB-lite"/>
    </source>
</evidence>
<dbReference type="RefSeq" id="XP_034238996.1">
    <property type="nucleotide sequence ID" value="XM_034383105.1"/>
</dbReference>
<dbReference type="KEGG" id="tpal:117643919"/>
<dbReference type="Proteomes" id="UP000515158">
    <property type="component" value="Unplaced"/>
</dbReference>
<dbReference type="OrthoDB" id="10659680at2759"/>
<dbReference type="InParanoid" id="A0A6P8YQ14"/>
<evidence type="ECO:0000313" key="3">
    <source>
        <dbReference type="RefSeq" id="XP_034238996.1"/>
    </source>
</evidence>
<feature type="region of interest" description="Disordered" evidence="1">
    <location>
        <begin position="97"/>
        <end position="150"/>
    </location>
</feature>
<dbReference type="AlphaFoldDB" id="A0A6P8YQ14"/>
<protein>
    <submittedName>
        <fullName evidence="3">Uncharacterized protein LOC117643919</fullName>
    </submittedName>
</protein>
<keyword evidence="2" id="KW-1185">Reference proteome</keyword>
<gene>
    <name evidence="3" type="primary">LOC117643919</name>
</gene>
<organism evidence="3">
    <name type="scientific">Thrips palmi</name>
    <name type="common">Melon thrips</name>
    <dbReference type="NCBI Taxonomy" id="161013"/>
    <lineage>
        <taxon>Eukaryota</taxon>
        <taxon>Metazoa</taxon>
        <taxon>Ecdysozoa</taxon>
        <taxon>Arthropoda</taxon>
        <taxon>Hexapoda</taxon>
        <taxon>Insecta</taxon>
        <taxon>Pterygota</taxon>
        <taxon>Neoptera</taxon>
        <taxon>Paraneoptera</taxon>
        <taxon>Thysanoptera</taxon>
        <taxon>Terebrantia</taxon>
        <taxon>Thripoidea</taxon>
        <taxon>Thripidae</taxon>
        <taxon>Thrips</taxon>
    </lineage>
</organism>
<accession>A0A6P8YQ14</accession>
<proteinExistence type="predicted"/>
<evidence type="ECO:0000313" key="2">
    <source>
        <dbReference type="Proteomes" id="UP000515158"/>
    </source>
</evidence>
<sequence>MAGSMAIPATCASCSAHAPRRAARHPPRHAKHARQRHVLLPALPALLLCVAALHSPHHRVDAKLITGLAPCPNGAPPARECLVSVLVDLRALRARARERSNATAASLTPSTKDPALETPQQELPPQPIDDLDRRREQQEQQQQRRQQQLEQAVRFQEDELQQLREQVQELRLQLARALQLYQLPAPQGVKSPALQLRGGGGGGYYPPPGPAQARRAAPDLRAGYTGYGPAHDQAGRRFYRTLPTPAAARNVQGVQGPLPEPVFGQRLSSLSLVGLRELARGEAVVAT</sequence>
<dbReference type="GeneID" id="117643919"/>